<reference evidence="2" key="1">
    <citation type="journal article" date="2015" name="Nature">
        <title>Complex archaea that bridge the gap between prokaryotes and eukaryotes.</title>
        <authorList>
            <person name="Spang A."/>
            <person name="Saw J.H."/>
            <person name="Jorgensen S.L."/>
            <person name="Zaremba-Niedzwiedzka K."/>
            <person name="Martijn J."/>
            <person name="Lind A.E."/>
            <person name="van Eijk R."/>
            <person name="Schleper C."/>
            <person name="Guy L."/>
            <person name="Ettema T.J."/>
        </authorList>
    </citation>
    <scope>NUCLEOTIDE SEQUENCE</scope>
</reference>
<dbReference type="AlphaFoldDB" id="A0A0F9WMS2"/>
<gene>
    <name evidence="2" type="ORF">LCGC14_0335470</name>
</gene>
<evidence type="ECO:0000313" key="2">
    <source>
        <dbReference type="EMBL" id="KKN79918.1"/>
    </source>
</evidence>
<dbReference type="Gene3D" id="3.40.50.10610">
    <property type="entry name" value="ABC-type transport auxiliary lipoprotein component"/>
    <property type="match status" value="1"/>
</dbReference>
<protein>
    <submittedName>
        <fullName evidence="2">Uncharacterized protein</fullName>
    </submittedName>
</protein>
<evidence type="ECO:0000256" key="1">
    <source>
        <dbReference type="SAM" id="MobiDB-lite"/>
    </source>
</evidence>
<dbReference type="Gene3D" id="1.25.40.10">
    <property type="entry name" value="Tetratricopeptide repeat domain"/>
    <property type="match status" value="1"/>
</dbReference>
<proteinExistence type="predicted"/>
<dbReference type="GO" id="GO:0030288">
    <property type="term" value="C:outer membrane-bounded periplasmic space"/>
    <property type="evidence" value="ECO:0007669"/>
    <property type="project" value="InterPro"/>
</dbReference>
<dbReference type="InterPro" id="IPR005534">
    <property type="entry name" value="Curli_assmbl/transp-comp_CsgG"/>
</dbReference>
<dbReference type="Pfam" id="PF03783">
    <property type="entry name" value="CsgG"/>
    <property type="match status" value="1"/>
</dbReference>
<feature type="compositionally biased region" description="Acidic residues" evidence="1">
    <location>
        <begin position="344"/>
        <end position="364"/>
    </location>
</feature>
<dbReference type="InterPro" id="IPR011990">
    <property type="entry name" value="TPR-like_helical_dom_sf"/>
</dbReference>
<accession>A0A0F9WMS2</accession>
<feature type="region of interest" description="Disordered" evidence="1">
    <location>
        <begin position="328"/>
        <end position="364"/>
    </location>
</feature>
<organism evidence="2">
    <name type="scientific">marine sediment metagenome</name>
    <dbReference type="NCBI Taxonomy" id="412755"/>
    <lineage>
        <taxon>unclassified sequences</taxon>
        <taxon>metagenomes</taxon>
        <taxon>ecological metagenomes</taxon>
    </lineage>
</organism>
<dbReference type="SUPFAM" id="SSF48452">
    <property type="entry name" value="TPR-like"/>
    <property type="match status" value="1"/>
</dbReference>
<sequence>MTPRISATFMAVLIVSGICAVAAAGEKVVELTYERPAEYEIPAGIRRIGIAQFTTTQSRDAKWCDIASDRLASQLDEFNRKYQRYELIDRKHLQQVLAERDLQLAIADSATAVKLGKLANLDAMVYGSVTVTARDEQATRTTIDVLGRGLKKVRYTKRYCQATISFTLTNSRTGKMLTTLSVTRDYDSQKDKENKGDGIGKVLGFGGDKLPPADKVLSHLVDECVQEFIGKITPHEVAIPEELPKGKTKIAETGRKLAVAGEYIEALECFEGAIAKRKTDHASMFNAGVMCEALGRLEDAESYYTQAFKVDAEEQYVLARARVRKELVRQKAKQAADKPTDQPGDADDTDDQPADSSTDDPPTD</sequence>
<comment type="caution">
    <text evidence="2">The sequence shown here is derived from an EMBL/GenBank/DDBJ whole genome shotgun (WGS) entry which is preliminary data.</text>
</comment>
<feature type="compositionally biased region" description="Basic and acidic residues" evidence="1">
    <location>
        <begin position="328"/>
        <end position="340"/>
    </location>
</feature>
<name>A0A0F9WMS2_9ZZZZ</name>
<dbReference type="EMBL" id="LAZR01000240">
    <property type="protein sequence ID" value="KKN79918.1"/>
    <property type="molecule type" value="Genomic_DNA"/>
</dbReference>